<dbReference type="PANTHER" id="PTHR37984:SF13">
    <property type="entry name" value="RIBONUCLEASE H"/>
    <property type="match status" value="1"/>
</dbReference>
<dbReference type="STRING" id="37653.A0A0L8HEX8"/>
<evidence type="ECO:0000259" key="1">
    <source>
        <dbReference type="Pfam" id="PF00078"/>
    </source>
</evidence>
<dbReference type="FunFam" id="3.30.70.270:FF:000003">
    <property type="entry name" value="Transposon Ty3-G Gag-Pol polyprotein"/>
    <property type="match status" value="1"/>
</dbReference>
<reference evidence="2" key="1">
    <citation type="submission" date="2015-07" db="EMBL/GenBank/DDBJ databases">
        <title>MeaNS - Measles Nucleotide Surveillance Program.</title>
        <authorList>
            <person name="Tran T."/>
            <person name="Druce J."/>
        </authorList>
    </citation>
    <scope>NUCLEOTIDE SEQUENCE</scope>
    <source>
        <strain evidence="2">UCB-OBI-ISO-001</strain>
        <tissue evidence="2">Gonad</tissue>
    </source>
</reference>
<dbReference type="InterPro" id="IPR043502">
    <property type="entry name" value="DNA/RNA_pol_sf"/>
</dbReference>
<dbReference type="EMBL" id="KQ418320">
    <property type="protein sequence ID" value="KOF87803.1"/>
    <property type="molecule type" value="Genomic_DNA"/>
</dbReference>
<dbReference type="AlphaFoldDB" id="A0A0L8HEX8"/>
<name>A0A0L8HEX8_OCTBM</name>
<dbReference type="InterPro" id="IPR000477">
    <property type="entry name" value="RT_dom"/>
</dbReference>
<protein>
    <recommendedName>
        <fullName evidence="1">Reverse transcriptase domain-containing protein</fullName>
    </recommendedName>
</protein>
<dbReference type="PANTHER" id="PTHR37984">
    <property type="entry name" value="PROTEIN CBG26694"/>
    <property type="match status" value="1"/>
</dbReference>
<dbReference type="Pfam" id="PF00078">
    <property type="entry name" value="RVT_1"/>
    <property type="match status" value="1"/>
</dbReference>
<dbReference type="InterPro" id="IPR050951">
    <property type="entry name" value="Retrovirus_Pol_polyprotein"/>
</dbReference>
<organism evidence="2">
    <name type="scientific">Octopus bimaculoides</name>
    <name type="common">California two-spotted octopus</name>
    <dbReference type="NCBI Taxonomy" id="37653"/>
    <lineage>
        <taxon>Eukaryota</taxon>
        <taxon>Metazoa</taxon>
        <taxon>Spiralia</taxon>
        <taxon>Lophotrochozoa</taxon>
        <taxon>Mollusca</taxon>
        <taxon>Cephalopoda</taxon>
        <taxon>Coleoidea</taxon>
        <taxon>Octopodiformes</taxon>
        <taxon>Octopoda</taxon>
        <taxon>Incirrata</taxon>
        <taxon>Octopodidae</taxon>
        <taxon>Octopus</taxon>
    </lineage>
</organism>
<dbReference type="SUPFAM" id="SSF56672">
    <property type="entry name" value="DNA/RNA polymerases"/>
    <property type="match status" value="1"/>
</dbReference>
<dbReference type="CDD" id="cd01647">
    <property type="entry name" value="RT_LTR"/>
    <property type="match status" value="1"/>
</dbReference>
<dbReference type="Gene3D" id="3.30.70.270">
    <property type="match status" value="1"/>
</dbReference>
<dbReference type="Gene3D" id="3.10.10.10">
    <property type="entry name" value="HIV Type 1 Reverse Transcriptase, subunit A, domain 1"/>
    <property type="match status" value="1"/>
</dbReference>
<dbReference type="InterPro" id="IPR043128">
    <property type="entry name" value="Rev_trsase/Diguanyl_cyclase"/>
</dbReference>
<gene>
    <name evidence="2" type="ORF">OCBIM_22016126mg</name>
</gene>
<dbReference type="OrthoDB" id="6130485at2759"/>
<proteinExistence type="predicted"/>
<feature type="domain" description="Reverse transcriptase" evidence="1">
    <location>
        <begin position="229"/>
        <end position="319"/>
    </location>
</feature>
<accession>A0A0L8HEX8</accession>
<sequence length="343" mass="38227">MIGKSSISAGVESVVSPSQVATPSFSAFDSTTELWTDYWSRFCTLTKAHSVPDSKKPKVFLTNQSSTVYKMLSNLAAQETPPRDINVHIHSKLVHIELDTATGGNFISEELWSELRKPELQPATLQYQLASKHALPIVSTFMGRDVIMKLKISIDDLLFSKESNMEVKVLSSHLRKVDVYLQESCSKLCNEYAVLFKPELGCLQGFELDVQFKSDAKPVFCKPRYLALSTHQGVSLQNVLPFGISSAPGYFQKIMDDITSDLPGVGVYFDDISVSGPDAESHFQNLKHLLQRLQEKGLRCRRETCQFAQPKVEYLGHILSKQGILKGPKVETRNVNVSCSSCT</sequence>
<evidence type="ECO:0000313" key="2">
    <source>
        <dbReference type="EMBL" id="KOF87803.1"/>
    </source>
</evidence>